<evidence type="ECO:0000256" key="1">
    <source>
        <dbReference type="SAM" id="Phobius"/>
    </source>
</evidence>
<dbReference type="RefSeq" id="WP_079550919.1">
    <property type="nucleotide sequence ID" value="NZ_LT670847.1"/>
</dbReference>
<protein>
    <recommendedName>
        <fullName evidence="4">Transmembrane protein</fullName>
    </recommendedName>
</protein>
<proteinExistence type="predicted"/>
<dbReference type="Proteomes" id="UP000190911">
    <property type="component" value="Chromosome I"/>
</dbReference>
<keyword evidence="3" id="KW-1185">Reference proteome</keyword>
<dbReference type="STRING" id="29571.SAMN05878437_0429"/>
<dbReference type="OrthoDB" id="6182972at2"/>
<sequence length="119" mass="12874">MSQRMTSPERISLGAGLCAIMLATLPRYVAGGHDTRLTLVLMAVAAIVLVMGIQWRWLPEEGKQRLPALFTRLLGLLVLGVGASFAWYGMTGSGSGWAVSLSHGATFGLLLYALTLWRR</sequence>
<evidence type="ECO:0008006" key="4">
    <source>
        <dbReference type="Google" id="ProtNLM"/>
    </source>
</evidence>
<feature type="transmembrane region" description="Helical" evidence="1">
    <location>
        <begin position="96"/>
        <end position="117"/>
    </location>
</feature>
<dbReference type="EMBL" id="LT670847">
    <property type="protein sequence ID" value="SHL95090.1"/>
    <property type="molecule type" value="Genomic_DNA"/>
</dbReference>
<keyword evidence="1" id="KW-1133">Transmembrane helix</keyword>
<dbReference type="AlphaFoldDB" id="A0A1M7ETQ3"/>
<feature type="transmembrane region" description="Helical" evidence="1">
    <location>
        <begin position="36"/>
        <end position="57"/>
    </location>
</feature>
<keyword evidence="1" id="KW-0812">Transmembrane</keyword>
<feature type="transmembrane region" description="Helical" evidence="1">
    <location>
        <begin position="69"/>
        <end position="90"/>
    </location>
</feature>
<gene>
    <name evidence="2" type="ORF">SAMN05878437_0429</name>
</gene>
<feature type="transmembrane region" description="Helical" evidence="1">
    <location>
        <begin position="12"/>
        <end position="30"/>
    </location>
</feature>
<organism evidence="2 3">
    <name type="scientific">Vreelandella subglaciescola</name>
    <dbReference type="NCBI Taxonomy" id="29571"/>
    <lineage>
        <taxon>Bacteria</taxon>
        <taxon>Pseudomonadati</taxon>
        <taxon>Pseudomonadota</taxon>
        <taxon>Gammaproteobacteria</taxon>
        <taxon>Oceanospirillales</taxon>
        <taxon>Halomonadaceae</taxon>
        <taxon>Vreelandella</taxon>
    </lineage>
</organism>
<evidence type="ECO:0000313" key="2">
    <source>
        <dbReference type="EMBL" id="SHL95090.1"/>
    </source>
</evidence>
<keyword evidence="1" id="KW-0472">Membrane</keyword>
<reference evidence="2 3" key="1">
    <citation type="submission" date="2016-11" db="EMBL/GenBank/DDBJ databases">
        <authorList>
            <person name="Jaros S."/>
            <person name="Januszkiewicz K."/>
            <person name="Wedrychowicz H."/>
        </authorList>
    </citation>
    <scope>NUCLEOTIDE SEQUENCE [LARGE SCALE GENOMIC DNA]</scope>
    <source>
        <strain evidence="2 3">ACAM 12</strain>
    </source>
</reference>
<name>A0A1M7ETQ3_9GAMM</name>
<dbReference type="InParanoid" id="A0A1M7ETQ3"/>
<accession>A0A1M7ETQ3</accession>
<evidence type="ECO:0000313" key="3">
    <source>
        <dbReference type="Proteomes" id="UP000190911"/>
    </source>
</evidence>